<dbReference type="EMBL" id="SACO01000012">
    <property type="protein sequence ID" value="RVU03825.1"/>
    <property type="molecule type" value="Genomic_DNA"/>
</dbReference>
<evidence type="ECO:0000259" key="1">
    <source>
        <dbReference type="PROSITE" id="PS50404"/>
    </source>
</evidence>
<dbReference type="RefSeq" id="WP_127710870.1">
    <property type="nucleotide sequence ID" value="NZ_SACO01000012.1"/>
</dbReference>
<reference evidence="2 3" key="1">
    <citation type="submission" date="2019-01" db="EMBL/GenBank/DDBJ databases">
        <authorList>
            <person name="Chen W.-M."/>
        </authorList>
    </citation>
    <scope>NUCLEOTIDE SEQUENCE [LARGE SCALE GENOMIC DNA]</scope>
    <source>
        <strain evidence="2 3">FSY-9</strain>
    </source>
</reference>
<keyword evidence="2" id="KW-0808">Transferase</keyword>
<keyword evidence="3" id="KW-1185">Reference proteome</keyword>
<evidence type="ECO:0000313" key="2">
    <source>
        <dbReference type="EMBL" id="RVU03825.1"/>
    </source>
</evidence>
<dbReference type="PROSITE" id="PS50404">
    <property type="entry name" value="GST_NTER"/>
    <property type="match status" value="1"/>
</dbReference>
<feature type="domain" description="GST N-terminal" evidence="1">
    <location>
        <begin position="1"/>
        <end position="78"/>
    </location>
</feature>
<dbReference type="GO" id="GO:0006559">
    <property type="term" value="P:L-phenylalanine catabolic process"/>
    <property type="evidence" value="ECO:0007669"/>
    <property type="project" value="TreeGrafter"/>
</dbReference>
<dbReference type="PANTHER" id="PTHR42673">
    <property type="entry name" value="MALEYLACETOACETATE ISOMERASE"/>
    <property type="match status" value="1"/>
</dbReference>
<dbReference type="GO" id="GO:0006749">
    <property type="term" value="P:glutathione metabolic process"/>
    <property type="evidence" value="ECO:0007669"/>
    <property type="project" value="TreeGrafter"/>
</dbReference>
<gene>
    <name evidence="2" type="ORF">EOE18_14390</name>
</gene>
<accession>A0A437N1P4</accession>
<dbReference type="SUPFAM" id="SSF47616">
    <property type="entry name" value="GST C-terminal domain-like"/>
    <property type="match status" value="1"/>
</dbReference>
<dbReference type="GO" id="GO:0016034">
    <property type="term" value="F:maleylacetoacetate isomerase activity"/>
    <property type="evidence" value="ECO:0007669"/>
    <property type="project" value="TreeGrafter"/>
</dbReference>
<dbReference type="OrthoDB" id="9795329at2"/>
<proteinExistence type="predicted"/>
<dbReference type="Gene3D" id="3.40.30.10">
    <property type="entry name" value="Glutaredoxin"/>
    <property type="match status" value="1"/>
</dbReference>
<organism evidence="2 3">
    <name type="scientific">Novosphingobium umbonatum</name>
    <dbReference type="NCBI Taxonomy" id="1908524"/>
    <lineage>
        <taxon>Bacteria</taxon>
        <taxon>Pseudomonadati</taxon>
        <taxon>Pseudomonadota</taxon>
        <taxon>Alphaproteobacteria</taxon>
        <taxon>Sphingomonadales</taxon>
        <taxon>Sphingomonadaceae</taxon>
        <taxon>Novosphingobium</taxon>
    </lineage>
</organism>
<sequence>MQLIGQYDSPFVRRVGVALMRYGMDFDHVPFSVMGDGEKFAQFNPLKRVPTLVLDSGEVLTESGAILDYLDETHGRNRALIAQDGRARRAALQRIALATAIADKAVAYFYTKRFGGEVDPWFAARCEEQIITGLHALNIHCADRHGNWWFGADPGHDDIAVACVARFLSEAYAPLVRLSDYPDLEDHSRRAENLSEFIQIQQPFLAPA</sequence>
<dbReference type="AlphaFoldDB" id="A0A437N1P4"/>
<dbReference type="InterPro" id="IPR036282">
    <property type="entry name" value="Glutathione-S-Trfase_C_sf"/>
</dbReference>
<dbReference type="Gene3D" id="1.20.1050.10">
    <property type="match status" value="1"/>
</dbReference>
<dbReference type="Pfam" id="PF13417">
    <property type="entry name" value="GST_N_3"/>
    <property type="match status" value="1"/>
</dbReference>
<dbReference type="SUPFAM" id="SSF52833">
    <property type="entry name" value="Thioredoxin-like"/>
    <property type="match status" value="1"/>
</dbReference>
<name>A0A437N1P4_9SPHN</name>
<dbReference type="PANTHER" id="PTHR42673:SF21">
    <property type="entry name" value="GLUTATHIONE S-TRANSFERASE YFCF"/>
    <property type="match status" value="1"/>
</dbReference>
<protein>
    <submittedName>
        <fullName evidence="2">Glutathione S-transferase family protein</fullName>
    </submittedName>
</protein>
<dbReference type="InterPro" id="IPR036249">
    <property type="entry name" value="Thioredoxin-like_sf"/>
</dbReference>
<evidence type="ECO:0000313" key="3">
    <source>
        <dbReference type="Proteomes" id="UP000282837"/>
    </source>
</evidence>
<dbReference type="Proteomes" id="UP000282837">
    <property type="component" value="Unassembled WGS sequence"/>
</dbReference>
<dbReference type="GO" id="GO:0004364">
    <property type="term" value="F:glutathione transferase activity"/>
    <property type="evidence" value="ECO:0007669"/>
    <property type="project" value="TreeGrafter"/>
</dbReference>
<dbReference type="InterPro" id="IPR004045">
    <property type="entry name" value="Glutathione_S-Trfase_N"/>
</dbReference>
<comment type="caution">
    <text evidence="2">The sequence shown here is derived from an EMBL/GenBank/DDBJ whole genome shotgun (WGS) entry which is preliminary data.</text>
</comment>